<gene>
    <name evidence="1" type="ORF">B0H17DRAFT_1143615</name>
</gene>
<accession>A0AAD7CV89</accession>
<comment type="caution">
    <text evidence="1">The sequence shown here is derived from an EMBL/GenBank/DDBJ whole genome shotgun (WGS) entry which is preliminary data.</text>
</comment>
<organism evidence="1 2">
    <name type="scientific">Mycena rosella</name>
    <name type="common">Pink bonnet</name>
    <name type="synonym">Agaricus rosellus</name>
    <dbReference type="NCBI Taxonomy" id="1033263"/>
    <lineage>
        <taxon>Eukaryota</taxon>
        <taxon>Fungi</taxon>
        <taxon>Dikarya</taxon>
        <taxon>Basidiomycota</taxon>
        <taxon>Agaricomycotina</taxon>
        <taxon>Agaricomycetes</taxon>
        <taxon>Agaricomycetidae</taxon>
        <taxon>Agaricales</taxon>
        <taxon>Marasmiineae</taxon>
        <taxon>Mycenaceae</taxon>
        <taxon>Mycena</taxon>
    </lineage>
</organism>
<evidence type="ECO:0000313" key="2">
    <source>
        <dbReference type="Proteomes" id="UP001221757"/>
    </source>
</evidence>
<name>A0AAD7CV89_MYCRO</name>
<keyword evidence="2" id="KW-1185">Reference proteome</keyword>
<dbReference type="EMBL" id="JARKIE010000221">
    <property type="protein sequence ID" value="KAJ7664766.1"/>
    <property type="molecule type" value="Genomic_DNA"/>
</dbReference>
<dbReference type="AlphaFoldDB" id="A0AAD7CV89"/>
<reference evidence="1" key="1">
    <citation type="submission" date="2023-03" db="EMBL/GenBank/DDBJ databases">
        <title>Massive genome expansion in bonnet fungi (Mycena s.s.) driven by repeated elements and novel gene families across ecological guilds.</title>
        <authorList>
            <consortium name="Lawrence Berkeley National Laboratory"/>
            <person name="Harder C.B."/>
            <person name="Miyauchi S."/>
            <person name="Viragh M."/>
            <person name="Kuo A."/>
            <person name="Thoen E."/>
            <person name="Andreopoulos B."/>
            <person name="Lu D."/>
            <person name="Skrede I."/>
            <person name="Drula E."/>
            <person name="Henrissat B."/>
            <person name="Morin E."/>
            <person name="Kohler A."/>
            <person name="Barry K."/>
            <person name="LaButti K."/>
            <person name="Morin E."/>
            <person name="Salamov A."/>
            <person name="Lipzen A."/>
            <person name="Mereny Z."/>
            <person name="Hegedus B."/>
            <person name="Baldrian P."/>
            <person name="Stursova M."/>
            <person name="Weitz H."/>
            <person name="Taylor A."/>
            <person name="Grigoriev I.V."/>
            <person name="Nagy L.G."/>
            <person name="Martin F."/>
            <person name="Kauserud H."/>
        </authorList>
    </citation>
    <scope>NUCLEOTIDE SEQUENCE</scope>
    <source>
        <strain evidence="1">CBHHK067</strain>
    </source>
</reference>
<protein>
    <submittedName>
        <fullName evidence="1">Uncharacterized protein</fullName>
    </submittedName>
</protein>
<sequence>MLFQATNPIVTVTSRKTTEPTVTVTIAAIQRIDEQQVALFFKGLVTGLAGVLTVQVNDTWWGNRGLEWNGTNVSYPSVWEITDDASPEGTATVATFIAVREFRGLAEWPSAHMNDIPETKFLDSVRATQTATGTGTSRTDVSPSRTPVIAGVVASKLPVVKG</sequence>
<dbReference type="Proteomes" id="UP001221757">
    <property type="component" value="Unassembled WGS sequence"/>
</dbReference>
<evidence type="ECO:0000313" key="1">
    <source>
        <dbReference type="EMBL" id="KAJ7664766.1"/>
    </source>
</evidence>
<proteinExistence type="predicted"/>